<evidence type="ECO:0000313" key="3">
    <source>
        <dbReference type="Proteomes" id="UP001219525"/>
    </source>
</evidence>
<feature type="region of interest" description="Disordered" evidence="1">
    <location>
        <begin position="43"/>
        <end position="82"/>
    </location>
</feature>
<reference evidence="2" key="1">
    <citation type="submission" date="2023-03" db="EMBL/GenBank/DDBJ databases">
        <title>Massive genome expansion in bonnet fungi (Mycena s.s.) driven by repeated elements and novel gene families across ecological guilds.</title>
        <authorList>
            <consortium name="Lawrence Berkeley National Laboratory"/>
            <person name="Harder C.B."/>
            <person name="Miyauchi S."/>
            <person name="Viragh M."/>
            <person name="Kuo A."/>
            <person name="Thoen E."/>
            <person name="Andreopoulos B."/>
            <person name="Lu D."/>
            <person name="Skrede I."/>
            <person name="Drula E."/>
            <person name="Henrissat B."/>
            <person name="Morin E."/>
            <person name="Kohler A."/>
            <person name="Barry K."/>
            <person name="LaButti K."/>
            <person name="Morin E."/>
            <person name="Salamov A."/>
            <person name="Lipzen A."/>
            <person name="Mereny Z."/>
            <person name="Hegedus B."/>
            <person name="Baldrian P."/>
            <person name="Stursova M."/>
            <person name="Weitz H."/>
            <person name="Taylor A."/>
            <person name="Grigoriev I.V."/>
            <person name="Nagy L.G."/>
            <person name="Martin F."/>
            <person name="Kauserud H."/>
        </authorList>
    </citation>
    <scope>NUCLEOTIDE SEQUENCE</scope>
    <source>
        <strain evidence="2">9144</strain>
    </source>
</reference>
<keyword evidence="3" id="KW-1185">Reference proteome</keyword>
<protein>
    <submittedName>
        <fullName evidence="2">Uncharacterized protein</fullName>
    </submittedName>
</protein>
<gene>
    <name evidence="2" type="ORF">GGX14DRAFT_618918</name>
</gene>
<accession>A0AAD6VI57</accession>
<dbReference type="EMBL" id="JARJCW010000021">
    <property type="protein sequence ID" value="KAJ7213524.1"/>
    <property type="molecule type" value="Genomic_DNA"/>
</dbReference>
<evidence type="ECO:0000256" key="1">
    <source>
        <dbReference type="SAM" id="MobiDB-lite"/>
    </source>
</evidence>
<proteinExistence type="predicted"/>
<name>A0AAD6VI57_9AGAR</name>
<sequence length="261" mass="28554">MNVHWLFFGARRCRRPATLRVGAPRARHHPEISPIFAVHSLEGKPSAHSAHSPQPLRSGGATPKTPHCHGPTREAGPSLRSLTRTATRARAVRCLRRLVLGDAARPASLADAEFFARTARLGAPRRVRERGLGARRQHAQAHEMDTLPCAATAMVAHWTDMAVWVEFCVEDAAMCGSRWGWHEWAADLVVYACALALLGYGLDAAATSQAVVPQLDARNDTPHPMALLRHRRCSSACTRHHANDTILVVPTGRLVVILCLL</sequence>
<comment type="caution">
    <text evidence="2">The sequence shown here is derived from an EMBL/GenBank/DDBJ whole genome shotgun (WGS) entry which is preliminary data.</text>
</comment>
<evidence type="ECO:0000313" key="2">
    <source>
        <dbReference type="EMBL" id="KAJ7213524.1"/>
    </source>
</evidence>
<dbReference type="AlphaFoldDB" id="A0AAD6VI57"/>
<organism evidence="2 3">
    <name type="scientific">Mycena pura</name>
    <dbReference type="NCBI Taxonomy" id="153505"/>
    <lineage>
        <taxon>Eukaryota</taxon>
        <taxon>Fungi</taxon>
        <taxon>Dikarya</taxon>
        <taxon>Basidiomycota</taxon>
        <taxon>Agaricomycotina</taxon>
        <taxon>Agaricomycetes</taxon>
        <taxon>Agaricomycetidae</taxon>
        <taxon>Agaricales</taxon>
        <taxon>Marasmiineae</taxon>
        <taxon>Mycenaceae</taxon>
        <taxon>Mycena</taxon>
    </lineage>
</organism>
<dbReference type="Proteomes" id="UP001219525">
    <property type="component" value="Unassembled WGS sequence"/>
</dbReference>